<keyword evidence="4" id="KW-1185">Reference proteome</keyword>
<comment type="caution">
    <text evidence="3">The sequence shown here is derived from an EMBL/GenBank/DDBJ whole genome shotgun (WGS) entry which is preliminary data.</text>
</comment>
<evidence type="ECO:0000256" key="1">
    <source>
        <dbReference type="SAM" id="Coils"/>
    </source>
</evidence>
<dbReference type="Proteomes" id="UP000724874">
    <property type="component" value="Unassembled WGS sequence"/>
</dbReference>
<feature type="signal peptide" evidence="2">
    <location>
        <begin position="1"/>
        <end position="19"/>
    </location>
</feature>
<sequence>MRFYSTFVVLGLAIAGALAYPASDSGNSLYARSADAEDLALRDLYEAYLNEMAARDYDDALDLEARHDHHVSVTVHLRADEFDELDARDYDDDLEELAARYDEFLQERDFEDEDFEAREDYEELDAREPFHPRIGIVIPSSD</sequence>
<protein>
    <submittedName>
        <fullName evidence="3">Uncharacterized protein</fullName>
    </submittedName>
</protein>
<feature type="coiled-coil region" evidence="1">
    <location>
        <begin position="87"/>
        <end position="114"/>
    </location>
</feature>
<evidence type="ECO:0000313" key="4">
    <source>
        <dbReference type="Proteomes" id="UP000724874"/>
    </source>
</evidence>
<evidence type="ECO:0000256" key="2">
    <source>
        <dbReference type="SAM" id="SignalP"/>
    </source>
</evidence>
<gene>
    <name evidence="3" type="ORF">CPB84DRAFT_1963767</name>
</gene>
<feature type="chain" id="PRO_5040162399" evidence="2">
    <location>
        <begin position="20"/>
        <end position="142"/>
    </location>
</feature>
<name>A0A9P5NIU4_GYMJU</name>
<organism evidence="3 4">
    <name type="scientific">Gymnopilus junonius</name>
    <name type="common">Spectacular rustgill mushroom</name>
    <name type="synonym">Gymnopilus spectabilis subsp. junonius</name>
    <dbReference type="NCBI Taxonomy" id="109634"/>
    <lineage>
        <taxon>Eukaryota</taxon>
        <taxon>Fungi</taxon>
        <taxon>Dikarya</taxon>
        <taxon>Basidiomycota</taxon>
        <taxon>Agaricomycotina</taxon>
        <taxon>Agaricomycetes</taxon>
        <taxon>Agaricomycetidae</taxon>
        <taxon>Agaricales</taxon>
        <taxon>Agaricineae</taxon>
        <taxon>Hymenogastraceae</taxon>
        <taxon>Gymnopilus</taxon>
    </lineage>
</organism>
<dbReference type="EMBL" id="JADNYJ010000073">
    <property type="protein sequence ID" value="KAF8891108.1"/>
    <property type="molecule type" value="Genomic_DNA"/>
</dbReference>
<evidence type="ECO:0000313" key="3">
    <source>
        <dbReference type="EMBL" id="KAF8891108.1"/>
    </source>
</evidence>
<accession>A0A9P5NIU4</accession>
<keyword evidence="1" id="KW-0175">Coiled coil</keyword>
<dbReference type="AlphaFoldDB" id="A0A9P5NIU4"/>
<keyword evidence="2" id="KW-0732">Signal</keyword>
<proteinExistence type="predicted"/>
<reference evidence="3" key="1">
    <citation type="submission" date="2020-11" db="EMBL/GenBank/DDBJ databases">
        <authorList>
            <consortium name="DOE Joint Genome Institute"/>
            <person name="Ahrendt S."/>
            <person name="Riley R."/>
            <person name="Andreopoulos W."/>
            <person name="LaButti K."/>
            <person name="Pangilinan J."/>
            <person name="Ruiz-duenas F.J."/>
            <person name="Barrasa J.M."/>
            <person name="Sanchez-Garcia M."/>
            <person name="Camarero S."/>
            <person name="Miyauchi S."/>
            <person name="Serrano A."/>
            <person name="Linde D."/>
            <person name="Babiker R."/>
            <person name="Drula E."/>
            <person name="Ayuso-Fernandez I."/>
            <person name="Pacheco R."/>
            <person name="Padilla G."/>
            <person name="Ferreira P."/>
            <person name="Barriuso J."/>
            <person name="Kellner H."/>
            <person name="Castanera R."/>
            <person name="Alfaro M."/>
            <person name="Ramirez L."/>
            <person name="Pisabarro A.G."/>
            <person name="Kuo A."/>
            <person name="Tritt A."/>
            <person name="Lipzen A."/>
            <person name="He G."/>
            <person name="Yan M."/>
            <person name="Ng V."/>
            <person name="Cullen D."/>
            <person name="Martin F."/>
            <person name="Rosso M.-N."/>
            <person name="Henrissat B."/>
            <person name="Hibbett D."/>
            <person name="Martinez A.T."/>
            <person name="Grigoriev I.V."/>
        </authorList>
    </citation>
    <scope>NUCLEOTIDE SEQUENCE</scope>
    <source>
        <strain evidence="3">AH 44721</strain>
    </source>
</reference>